<organism evidence="1 2">
    <name type="scientific">Mycena maculata</name>
    <dbReference type="NCBI Taxonomy" id="230809"/>
    <lineage>
        <taxon>Eukaryota</taxon>
        <taxon>Fungi</taxon>
        <taxon>Dikarya</taxon>
        <taxon>Basidiomycota</taxon>
        <taxon>Agaricomycotina</taxon>
        <taxon>Agaricomycetes</taxon>
        <taxon>Agaricomycetidae</taxon>
        <taxon>Agaricales</taxon>
        <taxon>Marasmiineae</taxon>
        <taxon>Mycenaceae</taxon>
        <taxon>Mycena</taxon>
    </lineage>
</organism>
<keyword evidence="2" id="KW-1185">Reference proteome</keyword>
<dbReference type="AlphaFoldDB" id="A0AAD7IK24"/>
<sequence>MPDAREFGADGKAASGMWAESLRNTGVGRQTARYEKHSGRRCRRAMRVGIRRCVESVDRCGERMHLQRLGKDGGIRLDCPRKWGAYRGNGAGEFIHDAGRFARSIRKRFGRSHRACGPLIGDSAALCQPEQGSATIRRQTLDHKEKAAWTTENGKLSAKWIEPESNGHLLHEHVTAIPPNRQQLRAISLPILAGSRGELDVASPDIKEVYEACKIARPEPALIKKVGGFDDVCGRDNQRKKERRNAVLTYHRRDRARVEREGGLCMKALSSS</sequence>
<proteinExistence type="predicted"/>
<name>A0AAD7IK24_9AGAR</name>
<evidence type="ECO:0000313" key="2">
    <source>
        <dbReference type="Proteomes" id="UP001215280"/>
    </source>
</evidence>
<dbReference type="EMBL" id="JARJLG010000109">
    <property type="protein sequence ID" value="KAJ7744027.1"/>
    <property type="molecule type" value="Genomic_DNA"/>
</dbReference>
<reference evidence="1" key="1">
    <citation type="submission" date="2023-03" db="EMBL/GenBank/DDBJ databases">
        <title>Massive genome expansion in bonnet fungi (Mycena s.s.) driven by repeated elements and novel gene families across ecological guilds.</title>
        <authorList>
            <consortium name="Lawrence Berkeley National Laboratory"/>
            <person name="Harder C.B."/>
            <person name="Miyauchi S."/>
            <person name="Viragh M."/>
            <person name="Kuo A."/>
            <person name="Thoen E."/>
            <person name="Andreopoulos B."/>
            <person name="Lu D."/>
            <person name="Skrede I."/>
            <person name="Drula E."/>
            <person name="Henrissat B."/>
            <person name="Morin E."/>
            <person name="Kohler A."/>
            <person name="Barry K."/>
            <person name="LaButti K."/>
            <person name="Morin E."/>
            <person name="Salamov A."/>
            <person name="Lipzen A."/>
            <person name="Mereny Z."/>
            <person name="Hegedus B."/>
            <person name="Baldrian P."/>
            <person name="Stursova M."/>
            <person name="Weitz H."/>
            <person name="Taylor A."/>
            <person name="Grigoriev I.V."/>
            <person name="Nagy L.G."/>
            <person name="Martin F."/>
            <person name="Kauserud H."/>
        </authorList>
    </citation>
    <scope>NUCLEOTIDE SEQUENCE</scope>
    <source>
        <strain evidence="1">CBHHK188m</strain>
    </source>
</reference>
<gene>
    <name evidence="1" type="ORF">DFH07DRAFT_777183</name>
</gene>
<evidence type="ECO:0000313" key="1">
    <source>
        <dbReference type="EMBL" id="KAJ7744027.1"/>
    </source>
</evidence>
<comment type="caution">
    <text evidence="1">The sequence shown here is derived from an EMBL/GenBank/DDBJ whole genome shotgun (WGS) entry which is preliminary data.</text>
</comment>
<dbReference type="Proteomes" id="UP001215280">
    <property type="component" value="Unassembled WGS sequence"/>
</dbReference>
<protein>
    <submittedName>
        <fullName evidence="1">Uncharacterized protein</fullName>
    </submittedName>
</protein>
<accession>A0AAD7IK24</accession>